<evidence type="ECO:0008006" key="5">
    <source>
        <dbReference type="Google" id="ProtNLM"/>
    </source>
</evidence>
<sequence length="400" mass="45311">MQQPQPGCEGGAEAVLNFQPNSSISIAYHPFFGPHNDLILLELDEKLLPDVLHQRVTLRGQPDEDAVLCTRSKTYAVKFVGTSNSVLLIPPSDQSTVCEKSQDFDEIIENDHNKKVVASVIKVVPGNLELVEVAPRLDKLKMLLSENLFGFDDVSEMEDLDGMEKNVKSLYTWDDLIEKVQASDDELRSGLQTLSAVEIDGYWRIVDEKYMDGILNMLLQNSVLNDWSLNALIEDEVVGVLELDGFPRKIALHCLEVYGIRVDQDVGRSPWRLDEMRVCVHIARGILRGGKMKMENFMAEWIRKIPEGMQANFDMLEGQVLTEKLGIETWVHSFSVSSLPCAPAERFSALFRERSKWEWKDLQPYIRDLSVPGLSSEGLLLKYTRRTQPTLDAEPIFSAR</sequence>
<evidence type="ECO:0000256" key="2">
    <source>
        <dbReference type="ARBA" id="ARBA00022705"/>
    </source>
</evidence>
<protein>
    <recommendedName>
        <fullName evidence="5">Sister chromatid cohesion protein DCC1</fullName>
    </recommendedName>
</protein>
<reference evidence="3 4" key="1">
    <citation type="submission" date="2019-09" db="EMBL/GenBank/DDBJ databases">
        <title>A chromosome-level genome assembly of the Chinese tupelo Nyssa sinensis.</title>
        <authorList>
            <person name="Yang X."/>
            <person name="Kang M."/>
            <person name="Yang Y."/>
            <person name="Xiong H."/>
            <person name="Wang M."/>
            <person name="Zhang Z."/>
            <person name="Wang Z."/>
            <person name="Wu H."/>
            <person name="Ma T."/>
            <person name="Liu J."/>
            <person name="Xi Z."/>
        </authorList>
    </citation>
    <scope>NUCLEOTIDE SEQUENCE [LARGE SCALE GENOMIC DNA]</scope>
    <source>
        <strain evidence="3">J267</strain>
        <tissue evidence="3">Leaf</tissue>
    </source>
</reference>
<dbReference type="OrthoDB" id="5199543at2759"/>
<keyword evidence="4" id="KW-1185">Reference proteome</keyword>
<dbReference type="EMBL" id="CM018049">
    <property type="protein sequence ID" value="KAA8520390.1"/>
    <property type="molecule type" value="Genomic_DNA"/>
</dbReference>
<dbReference type="GO" id="GO:0031390">
    <property type="term" value="C:Ctf18 RFC-like complex"/>
    <property type="evidence" value="ECO:0007669"/>
    <property type="project" value="InterPro"/>
</dbReference>
<gene>
    <name evidence="3" type="ORF">F0562_014646</name>
</gene>
<comment type="similarity">
    <text evidence="1">Belongs to the DCC1 family.</text>
</comment>
<name>A0A5J4ZPG1_9ASTE</name>
<dbReference type="GO" id="GO:0000775">
    <property type="term" value="C:chromosome, centromeric region"/>
    <property type="evidence" value="ECO:0007669"/>
    <property type="project" value="TreeGrafter"/>
</dbReference>
<evidence type="ECO:0000313" key="3">
    <source>
        <dbReference type="EMBL" id="KAA8520390.1"/>
    </source>
</evidence>
<dbReference type="GO" id="GO:0000785">
    <property type="term" value="C:chromatin"/>
    <property type="evidence" value="ECO:0007669"/>
    <property type="project" value="TreeGrafter"/>
</dbReference>
<dbReference type="PANTHER" id="PTHR13395:SF6">
    <property type="entry name" value="SISTER CHROMATID COHESION PROTEIN DCC1"/>
    <property type="match status" value="1"/>
</dbReference>
<dbReference type="GO" id="GO:0034088">
    <property type="term" value="P:maintenance of mitotic sister chromatid cohesion"/>
    <property type="evidence" value="ECO:0007669"/>
    <property type="project" value="TreeGrafter"/>
</dbReference>
<organism evidence="3 4">
    <name type="scientific">Nyssa sinensis</name>
    <dbReference type="NCBI Taxonomy" id="561372"/>
    <lineage>
        <taxon>Eukaryota</taxon>
        <taxon>Viridiplantae</taxon>
        <taxon>Streptophyta</taxon>
        <taxon>Embryophyta</taxon>
        <taxon>Tracheophyta</taxon>
        <taxon>Spermatophyta</taxon>
        <taxon>Magnoliopsida</taxon>
        <taxon>eudicotyledons</taxon>
        <taxon>Gunneridae</taxon>
        <taxon>Pentapetalae</taxon>
        <taxon>asterids</taxon>
        <taxon>Cornales</taxon>
        <taxon>Nyssaceae</taxon>
        <taxon>Nyssa</taxon>
    </lineage>
</organism>
<dbReference type="Pfam" id="PF09724">
    <property type="entry name" value="Dcc1"/>
    <property type="match status" value="1"/>
</dbReference>
<dbReference type="PANTHER" id="PTHR13395">
    <property type="entry name" value="SISTER CHROMATID COHESION PROTEIN DCC1-RELATED"/>
    <property type="match status" value="1"/>
</dbReference>
<evidence type="ECO:0000256" key="1">
    <source>
        <dbReference type="ARBA" id="ARBA00007017"/>
    </source>
</evidence>
<evidence type="ECO:0000313" key="4">
    <source>
        <dbReference type="Proteomes" id="UP000325577"/>
    </source>
</evidence>
<dbReference type="AlphaFoldDB" id="A0A5J4ZPG1"/>
<proteinExistence type="inferred from homology"/>
<dbReference type="InterPro" id="IPR019128">
    <property type="entry name" value="Dcc1"/>
</dbReference>
<dbReference type="Proteomes" id="UP000325577">
    <property type="component" value="Linkage Group LG6"/>
</dbReference>
<keyword evidence="2" id="KW-0235">DNA replication</keyword>
<dbReference type="GO" id="GO:0006260">
    <property type="term" value="P:DNA replication"/>
    <property type="evidence" value="ECO:0007669"/>
    <property type="project" value="UniProtKB-KW"/>
</dbReference>
<accession>A0A5J4ZPG1</accession>